<gene>
    <name evidence="1" type="ORF">SAMN05216552_104624</name>
</gene>
<evidence type="ECO:0000313" key="2">
    <source>
        <dbReference type="Proteomes" id="UP000199391"/>
    </source>
</evidence>
<proteinExistence type="predicted"/>
<dbReference type="Proteomes" id="UP000199391">
    <property type="component" value="Unassembled WGS sequence"/>
</dbReference>
<dbReference type="RefSeq" id="WP_093560314.1">
    <property type="nucleotide sequence ID" value="NZ_FPBO01000046.1"/>
</dbReference>
<keyword evidence="2" id="KW-1185">Reference proteome</keyword>
<organism evidence="1 2">
    <name type="scientific">Pseudoduganella namucuonensis</name>
    <dbReference type="NCBI Taxonomy" id="1035707"/>
    <lineage>
        <taxon>Bacteria</taxon>
        <taxon>Pseudomonadati</taxon>
        <taxon>Pseudomonadota</taxon>
        <taxon>Betaproteobacteria</taxon>
        <taxon>Burkholderiales</taxon>
        <taxon>Oxalobacteraceae</taxon>
        <taxon>Telluria group</taxon>
        <taxon>Pseudoduganella</taxon>
    </lineage>
</organism>
<dbReference type="EMBL" id="FPBO01000046">
    <property type="protein sequence ID" value="SFV15476.1"/>
    <property type="molecule type" value="Genomic_DNA"/>
</dbReference>
<sequence>MAIRDILQKQDEGFISLHDLLIKMTTVHGDTLQDAATLLYRLLIQAHEQPQWYATSLETGPCTIDSSAKGMAALHYVAINGQWMDSDDIPF</sequence>
<protein>
    <submittedName>
        <fullName evidence="1">Uncharacterized protein</fullName>
    </submittedName>
</protein>
<accession>A0A1I7M0M2</accession>
<name>A0A1I7M0M2_9BURK</name>
<evidence type="ECO:0000313" key="1">
    <source>
        <dbReference type="EMBL" id="SFV15476.1"/>
    </source>
</evidence>
<dbReference type="AlphaFoldDB" id="A0A1I7M0M2"/>
<reference evidence="2" key="1">
    <citation type="submission" date="2016-10" db="EMBL/GenBank/DDBJ databases">
        <authorList>
            <person name="Varghese N."/>
            <person name="Submissions S."/>
        </authorList>
    </citation>
    <scope>NUCLEOTIDE SEQUENCE [LARGE SCALE GENOMIC DNA]</scope>
    <source>
        <strain evidence="2">CGMCC 1.11014</strain>
    </source>
</reference>
<dbReference type="STRING" id="1035707.SAMN05216552_104624"/>